<name>A0A9X3S9N9_9ACTN</name>
<dbReference type="AlphaFoldDB" id="A0A9X3S9N9"/>
<dbReference type="Proteomes" id="UP001147653">
    <property type="component" value="Unassembled WGS sequence"/>
</dbReference>
<gene>
    <name evidence="1" type="ORF">OJ997_04015</name>
</gene>
<dbReference type="RefSeq" id="WP_270023727.1">
    <property type="nucleotide sequence ID" value="NZ_JAPDDP010000005.1"/>
</dbReference>
<reference evidence="1" key="1">
    <citation type="submission" date="2022-10" db="EMBL/GenBank/DDBJ databases">
        <title>The WGS of Solirubrobacter phytolaccae KCTC 29190.</title>
        <authorList>
            <person name="Jiang Z."/>
        </authorList>
    </citation>
    <scope>NUCLEOTIDE SEQUENCE</scope>
    <source>
        <strain evidence="1">KCTC 29190</strain>
    </source>
</reference>
<accession>A0A9X3S9N9</accession>
<proteinExistence type="predicted"/>
<comment type="caution">
    <text evidence="1">The sequence shown here is derived from an EMBL/GenBank/DDBJ whole genome shotgun (WGS) entry which is preliminary data.</text>
</comment>
<organism evidence="1 2">
    <name type="scientific">Solirubrobacter phytolaccae</name>
    <dbReference type="NCBI Taxonomy" id="1404360"/>
    <lineage>
        <taxon>Bacteria</taxon>
        <taxon>Bacillati</taxon>
        <taxon>Actinomycetota</taxon>
        <taxon>Thermoleophilia</taxon>
        <taxon>Solirubrobacterales</taxon>
        <taxon>Solirubrobacteraceae</taxon>
        <taxon>Solirubrobacter</taxon>
    </lineage>
</organism>
<keyword evidence="2" id="KW-1185">Reference proteome</keyword>
<protein>
    <submittedName>
        <fullName evidence="1">Uncharacterized protein</fullName>
    </submittedName>
</protein>
<evidence type="ECO:0000313" key="1">
    <source>
        <dbReference type="EMBL" id="MDA0179450.1"/>
    </source>
</evidence>
<dbReference type="EMBL" id="JAPDDP010000005">
    <property type="protein sequence ID" value="MDA0179450.1"/>
    <property type="molecule type" value="Genomic_DNA"/>
</dbReference>
<evidence type="ECO:0000313" key="2">
    <source>
        <dbReference type="Proteomes" id="UP001147653"/>
    </source>
</evidence>
<sequence length="106" mass="12268">MDLPAYARAVLGGPDFIARKAAGSAHDPQQRWLLRRPRELRRAFLRDVVEGGEDQERWMLLQHDEVCRSFVEEVLSVADEPDRQAIWLLQQPRGVRESYVRDVLSA</sequence>